<evidence type="ECO:0000256" key="2">
    <source>
        <dbReference type="ARBA" id="ARBA00004893"/>
    </source>
</evidence>
<comment type="caution">
    <text evidence="16">The sequence shown here is derived from an EMBL/GenBank/DDBJ whole genome shotgun (WGS) entry which is preliminary data.</text>
</comment>
<evidence type="ECO:0000256" key="7">
    <source>
        <dbReference type="ARBA" id="ARBA00022676"/>
    </source>
</evidence>
<evidence type="ECO:0000256" key="1">
    <source>
        <dbReference type="ARBA" id="ARBA00003237"/>
    </source>
</evidence>
<dbReference type="OrthoDB" id="9782546at2"/>
<dbReference type="GO" id="GO:0034213">
    <property type="term" value="P:quinolinate catabolic process"/>
    <property type="evidence" value="ECO:0007669"/>
    <property type="project" value="TreeGrafter"/>
</dbReference>
<dbReference type="AlphaFoldDB" id="A0A1G1SV93"/>
<dbReference type="PANTHER" id="PTHR32179">
    <property type="entry name" value="NICOTINATE-NUCLEOTIDE PYROPHOSPHORYLASE [CARBOXYLATING]"/>
    <property type="match status" value="1"/>
</dbReference>
<reference evidence="16 17" key="1">
    <citation type="submission" date="2016-08" db="EMBL/GenBank/DDBJ databases">
        <title>Hymenobacter coccineus sp. nov., Hymenobacter lapidarius sp. nov. and Hymenobacter glacialis sp. nov., isolated from Antarctic soil.</title>
        <authorList>
            <person name="Sedlacek I."/>
            <person name="Kralova S."/>
            <person name="Kyrova K."/>
            <person name="Maslanova I."/>
            <person name="Stankova E."/>
            <person name="Vrbovska V."/>
            <person name="Nemec M."/>
            <person name="Bartak M."/>
            <person name="Svec P."/>
            <person name="Busse H.-J."/>
            <person name="Pantucek R."/>
        </authorList>
    </citation>
    <scope>NUCLEOTIDE SEQUENCE [LARGE SCALE GENOMIC DNA]</scope>
    <source>
        <strain evidence="16 17">CCM 8649</strain>
    </source>
</reference>
<dbReference type="InterPro" id="IPR022412">
    <property type="entry name" value="Quinolinate_PRibosylTrfase_N"/>
</dbReference>
<comment type="function">
    <text evidence="1">Involved in the catabolism of quinolinic acid (QA).</text>
</comment>
<dbReference type="PANTHER" id="PTHR32179:SF3">
    <property type="entry name" value="NICOTINATE-NUCLEOTIDE PYROPHOSPHORYLASE [CARBOXYLATING]"/>
    <property type="match status" value="1"/>
</dbReference>
<dbReference type="PIRSF" id="PIRSF006250">
    <property type="entry name" value="NadC_ModD"/>
    <property type="match status" value="1"/>
</dbReference>
<evidence type="ECO:0000256" key="8">
    <source>
        <dbReference type="ARBA" id="ARBA00022679"/>
    </source>
</evidence>
<accession>A0A1G1SV93</accession>
<evidence type="ECO:0000256" key="11">
    <source>
        <dbReference type="ARBA" id="ARBA00069173"/>
    </source>
</evidence>
<dbReference type="InterPro" id="IPR013785">
    <property type="entry name" value="Aldolase_TIM"/>
</dbReference>
<keyword evidence="7 12" id="KW-0328">Glycosyltransferase</keyword>
<feature type="binding site" evidence="13">
    <location>
        <position position="204"/>
    </location>
    <ligand>
        <name>substrate</name>
    </ligand>
</feature>
<feature type="binding site" evidence="13">
    <location>
        <position position="161"/>
    </location>
    <ligand>
        <name>substrate</name>
    </ligand>
</feature>
<dbReference type="Gene3D" id="3.90.1170.20">
    <property type="entry name" value="Quinolinate phosphoribosyl transferase, N-terminal domain"/>
    <property type="match status" value="1"/>
</dbReference>
<evidence type="ECO:0000256" key="10">
    <source>
        <dbReference type="ARBA" id="ARBA00047445"/>
    </source>
</evidence>
<comment type="pathway">
    <text evidence="2">Cofactor biosynthesis; NAD(+) biosynthesis; nicotinate D-ribonucleotide from quinolinate: step 1/1.</text>
</comment>
<dbReference type="SUPFAM" id="SSF51690">
    <property type="entry name" value="Nicotinate/Quinolinate PRTase C-terminal domain-like"/>
    <property type="match status" value="1"/>
</dbReference>
<dbReference type="GO" id="GO:0005737">
    <property type="term" value="C:cytoplasm"/>
    <property type="evidence" value="ECO:0007669"/>
    <property type="project" value="TreeGrafter"/>
</dbReference>
<dbReference type="Pfam" id="PF02749">
    <property type="entry name" value="QRPTase_N"/>
    <property type="match status" value="1"/>
</dbReference>
<evidence type="ECO:0000256" key="12">
    <source>
        <dbReference type="PIRNR" id="PIRNR006250"/>
    </source>
</evidence>
<feature type="binding site" evidence="13">
    <location>
        <position position="104"/>
    </location>
    <ligand>
        <name>substrate</name>
    </ligand>
</feature>
<dbReference type="Proteomes" id="UP000177506">
    <property type="component" value="Unassembled WGS sequence"/>
</dbReference>
<evidence type="ECO:0000256" key="6">
    <source>
        <dbReference type="ARBA" id="ARBA00022642"/>
    </source>
</evidence>
<dbReference type="InterPro" id="IPR027277">
    <property type="entry name" value="NadC/ModD"/>
</dbReference>
<evidence type="ECO:0000256" key="4">
    <source>
        <dbReference type="ARBA" id="ARBA00011218"/>
    </source>
</evidence>
<keyword evidence="6" id="KW-0662">Pyridine nucleotide biosynthesis</keyword>
<dbReference type="FunFam" id="3.20.20.70:FF:000030">
    <property type="entry name" value="Nicotinate-nucleotide pyrophosphorylase, carboxylating"/>
    <property type="match status" value="1"/>
</dbReference>
<dbReference type="UniPathway" id="UPA00253">
    <property type="reaction ID" value="UER00331"/>
</dbReference>
<evidence type="ECO:0000259" key="14">
    <source>
        <dbReference type="Pfam" id="PF01729"/>
    </source>
</evidence>
<comment type="catalytic activity">
    <reaction evidence="10">
        <text>nicotinate beta-D-ribonucleotide + CO2 + diphosphate = quinolinate + 5-phospho-alpha-D-ribose 1-diphosphate + 2 H(+)</text>
        <dbReference type="Rhea" id="RHEA:12733"/>
        <dbReference type="ChEBI" id="CHEBI:15378"/>
        <dbReference type="ChEBI" id="CHEBI:16526"/>
        <dbReference type="ChEBI" id="CHEBI:29959"/>
        <dbReference type="ChEBI" id="CHEBI:33019"/>
        <dbReference type="ChEBI" id="CHEBI:57502"/>
        <dbReference type="ChEBI" id="CHEBI:58017"/>
        <dbReference type="EC" id="2.4.2.19"/>
    </reaction>
</comment>
<dbReference type="Pfam" id="PF01729">
    <property type="entry name" value="QRPTase_C"/>
    <property type="match status" value="1"/>
</dbReference>
<dbReference type="GO" id="GO:0004514">
    <property type="term" value="F:nicotinate-nucleotide diphosphorylase (carboxylating) activity"/>
    <property type="evidence" value="ECO:0007669"/>
    <property type="project" value="UniProtKB-EC"/>
</dbReference>
<feature type="binding site" evidence="13">
    <location>
        <begin position="270"/>
        <end position="272"/>
    </location>
    <ligand>
        <name>substrate</name>
    </ligand>
</feature>
<dbReference type="InterPro" id="IPR036068">
    <property type="entry name" value="Nicotinate_pribotase-like_C"/>
</dbReference>
<evidence type="ECO:0000256" key="3">
    <source>
        <dbReference type="ARBA" id="ARBA00009400"/>
    </source>
</evidence>
<organism evidence="16 17">
    <name type="scientific">Hymenobacter coccineus</name>
    <dbReference type="NCBI Taxonomy" id="1908235"/>
    <lineage>
        <taxon>Bacteria</taxon>
        <taxon>Pseudomonadati</taxon>
        <taxon>Bacteroidota</taxon>
        <taxon>Cytophagia</taxon>
        <taxon>Cytophagales</taxon>
        <taxon>Hymenobacteraceae</taxon>
        <taxon>Hymenobacter</taxon>
    </lineage>
</organism>
<evidence type="ECO:0000256" key="5">
    <source>
        <dbReference type="ARBA" id="ARBA00011944"/>
    </source>
</evidence>
<dbReference type="InterPro" id="IPR037128">
    <property type="entry name" value="Quinolinate_PRibosylTase_N_sf"/>
</dbReference>
<proteinExistence type="inferred from homology"/>
<dbReference type="SUPFAM" id="SSF54675">
    <property type="entry name" value="Nicotinate/Quinolinate PRTase N-terminal domain-like"/>
    <property type="match status" value="1"/>
</dbReference>
<dbReference type="RefSeq" id="WP_070746485.1">
    <property type="nucleotide sequence ID" value="NZ_MDZA01000428.1"/>
</dbReference>
<evidence type="ECO:0000256" key="13">
    <source>
        <dbReference type="PIRSR" id="PIRSR006250-1"/>
    </source>
</evidence>
<feature type="domain" description="Quinolinate phosphoribosyl transferase C-terminal" evidence="14">
    <location>
        <begin position="116"/>
        <end position="285"/>
    </location>
</feature>
<dbReference type="CDD" id="cd01572">
    <property type="entry name" value="QPRTase"/>
    <property type="match status" value="1"/>
</dbReference>
<protein>
    <recommendedName>
        <fullName evidence="11">Probable nicotinate-nucleotide pyrophosphorylase [carboxylating]</fullName>
        <ecNumber evidence="5">2.4.2.19</ecNumber>
    </recommendedName>
    <alternativeName>
        <fullName evidence="9">Quinolinate phosphoribosyltransferase [decarboxylating]</fullName>
    </alternativeName>
</protein>
<sequence length="287" mass="30285">MQPLPAYLTDEALATFIRTALAEDVGDGDHSALAAIPADARNRARLLVKGSGVLAGVALAPRIFAAVDGALAVRDALPDGTRVQPGDVAFVVEGPARSILTAERLVLNCMQRMSGIATYTARLTALLAGTNARLLDTRKTTPNFRLCEKWAVLIGGGVNHRYGLFDMIMLKDNHVDYAGGVAAALAATHAYLERTGRQLPIVLETRTLEEVQQAVAAGGFQRVMLDNMTLDQMREAVAVVGGRFETEASGGITEQTLAGVAATGVDYISVGALTHSADILDLSLKAF</sequence>
<dbReference type="Gene3D" id="3.20.20.70">
    <property type="entry name" value="Aldolase class I"/>
    <property type="match status" value="1"/>
</dbReference>
<evidence type="ECO:0000313" key="17">
    <source>
        <dbReference type="Proteomes" id="UP000177506"/>
    </source>
</evidence>
<keyword evidence="8 12" id="KW-0808">Transferase</keyword>
<dbReference type="EC" id="2.4.2.19" evidence="5"/>
<gene>
    <name evidence="16" type="ORF">BEN49_13575</name>
</gene>
<comment type="similarity">
    <text evidence="3 12">Belongs to the NadC/ModD family.</text>
</comment>
<comment type="subunit">
    <text evidence="4">Hexamer formed by 3 homodimers.</text>
</comment>
<dbReference type="EMBL" id="MDZA01000428">
    <property type="protein sequence ID" value="OGX82550.1"/>
    <property type="molecule type" value="Genomic_DNA"/>
</dbReference>
<dbReference type="GO" id="GO:0009435">
    <property type="term" value="P:NAD+ biosynthetic process"/>
    <property type="evidence" value="ECO:0007669"/>
    <property type="project" value="UniProtKB-UniPathway"/>
</dbReference>
<name>A0A1G1SV93_9BACT</name>
<evidence type="ECO:0000313" key="16">
    <source>
        <dbReference type="EMBL" id="OGX82550.1"/>
    </source>
</evidence>
<feature type="domain" description="Quinolinate phosphoribosyl transferase N-terminal" evidence="15">
    <location>
        <begin position="33"/>
        <end position="114"/>
    </location>
</feature>
<dbReference type="NCBIfam" id="TIGR00078">
    <property type="entry name" value="nadC"/>
    <property type="match status" value="1"/>
</dbReference>
<evidence type="ECO:0000259" key="15">
    <source>
        <dbReference type="Pfam" id="PF02749"/>
    </source>
</evidence>
<dbReference type="InterPro" id="IPR004393">
    <property type="entry name" value="NadC"/>
</dbReference>
<dbReference type="FunFam" id="3.90.1170.20:FF:000001">
    <property type="entry name" value="Nicotinate-nucleotide diphosphorylase (Carboxylating)"/>
    <property type="match status" value="1"/>
</dbReference>
<feature type="binding site" evidence="13">
    <location>
        <position position="171"/>
    </location>
    <ligand>
        <name>substrate</name>
    </ligand>
</feature>
<feature type="binding site" evidence="13">
    <location>
        <position position="226"/>
    </location>
    <ligand>
        <name>substrate</name>
    </ligand>
</feature>
<feature type="binding site" evidence="13">
    <location>
        <begin position="137"/>
        <end position="139"/>
    </location>
    <ligand>
        <name>substrate</name>
    </ligand>
</feature>
<dbReference type="InterPro" id="IPR002638">
    <property type="entry name" value="Quinolinate_PRibosylTrfase_C"/>
</dbReference>
<evidence type="ECO:0000256" key="9">
    <source>
        <dbReference type="ARBA" id="ARBA00033102"/>
    </source>
</evidence>
<keyword evidence="17" id="KW-1185">Reference proteome</keyword>
<feature type="binding site" evidence="13">
    <location>
        <begin position="249"/>
        <end position="251"/>
    </location>
    <ligand>
        <name>substrate</name>
    </ligand>
</feature>